<dbReference type="KEGG" id="fgi:OP10G_0653"/>
<dbReference type="Proteomes" id="UP000027982">
    <property type="component" value="Chromosome"/>
</dbReference>
<dbReference type="STRING" id="661478.OP10G_0653"/>
<sequence>MIFVQYHYALAEGAVFRPVHWKDTSGEDQEFLSEMEMFQHASEDGWELVTVYVSGKMGNYRQYYFKQTTVH</sequence>
<evidence type="ECO:0000313" key="2">
    <source>
        <dbReference type="Proteomes" id="UP000027982"/>
    </source>
</evidence>
<reference evidence="1 2" key="1">
    <citation type="journal article" date="2014" name="PLoS ONE">
        <title>The first complete genome sequence of the class fimbriimonadia in the phylum armatimonadetes.</title>
        <authorList>
            <person name="Hu Z.Y."/>
            <person name="Wang Y.Z."/>
            <person name="Im W.T."/>
            <person name="Wang S.Y."/>
            <person name="Zhao G.P."/>
            <person name="Zheng H.J."/>
            <person name="Quan Z.X."/>
        </authorList>
    </citation>
    <scope>NUCLEOTIDE SEQUENCE [LARGE SCALE GENOMIC DNA]</scope>
    <source>
        <strain evidence="1">Gsoil 348</strain>
    </source>
</reference>
<organism evidence="1 2">
    <name type="scientific">Fimbriimonas ginsengisoli Gsoil 348</name>
    <dbReference type="NCBI Taxonomy" id="661478"/>
    <lineage>
        <taxon>Bacteria</taxon>
        <taxon>Bacillati</taxon>
        <taxon>Armatimonadota</taxon>
        <taxon>Fimbriimonadia</taxon>
        <taxon>Fimbriimonadales</taxon>
        <taxon>Fimbriimonadaceae</taxon>
        <taxon>Fimbriimonas</taxon>
    </lineage>
</organism>
<proteinExistence type="predicted"/>
<gene>
    <name evidence="1" type="ORF">OP10G_0653</name>
</gene>
<accession>A0A068NKK9</accession>
<keyword evidence="2" id="KW-1185">Reference proteome</keyword>
<dbReference type="HOGENOM" id="CLU_2734086_0_0_0"/>
<name>A0A068NKK9_FIMGI</name>
<evidence type="ECO:0000313" key="1">
    <source>
        <dbReference type="EMBL" id="AIE84021.1"/>
    </source>
</evidence>
<evidence type="ECO:0008006" key="3">
    <source>
        <dbReference type="Google" id="ProtNLM"/>
    </source>
</evidence>
<dbReference type="EMBL" id="CP007139">
    <property type="protein sequence ID" value="AIE84021.1"/>
    <property type="molecule type" value="Genomic_DNA"/>
</dbReference>
<dbReference type="AlphaFoldDB" id="A0A068NKK9"/>
<protein>
    <recommendedName>
        <fullName evidence="3">DUF4177 domain-containing protein</fullName>
    </recommendedName>
</protein>